<organism evidence="1 2">
    <name type="scientific">Steccherinum ochraceum</name>
    <dbReference type="NCBI Taxonomy" id="92696"/>
    <lineage>
        <taxon>Eukaryota</taxon>
        <taxon>Fungi</taxon>
        <taxon>Dikarya</taxon>
        <taxon>Basidiomycota</taxon>
        <taxon>Agaricomycotina</taxon>
        <taxon>Agaricomycetes</taxon>
        <taxon>Polyporales</taxon>
        <taxon>Steccherinaceae</taxon>
        <taxon>Steccherinum</taxon>
    </lineage>
</organism>
<sequence length="109" mass="12346">MPSQSYSHSTFTAVRPPWSIRPLTTYGFHCVALLRGSVEVRRRQYRHSGLLAWSWMWRAKALDPPGRKDVSENLLILWVTAAPVSNPVLQGAGLIRQRKGTARSLSRPH</sequence>
<name>A0A4R0RHU9_9APHY</name>
<gene>
    <name evidence="1" type="ORF">EIP91_011795</name>
</gene>
<accession>A0A4R0RHU9</accession>
<keyword evidence="2" id="KW-1185">Reference proteome</keyword>
<dbReference type="Proteomes" id="UP000292702">
    <property type="component" value="Unassembled WGS sequence"/>
</dbReference>
<dbReference type="AlphaFoldDB" id="A0A4R0RHU9"/>
<dbReference type="EMBL" id="RWJN01000081">
    <property type="protein sequence ID" value="TCD67931.1"/>
    <property type="molecule type" value="Genomic_DNA"/>
</dbReference>
<comment type="caution">
    <text evidence="1">The sequence shown here is derived from an EMBL/GenBank/DDBJ whole genome shotgun (WGS) entry which is preliminary data.</text>
</comment>
<evidence type="ECO:0000313" key="1">
    <source>
        <dbReference type="EMBL" id="TCD67931.1"/>
    </source>
</evidence>
<proteinExistence type="predicted"/>
<evidence type="ECO:0000313" key="2">
    <source>
        <dbReference type="Proteomes" id="UP000292702"/>
    </source>
</evidence>
<reference evidence="1 2" key="1">
    <citation type="submission" date="2018-11" db="EMBL/GenBank/DDBJ databases">
        <title>Genome assembly of Steccherinum ochraceum LE-BIN_3174, the white-rot fungus of the Steccherinaceae family (The Residual Polyporoid clade, Polyporales, Basidiomycota).</title>
        <authorList>
            <person name="Fedorova T.V."/>
            <person name="Glazunova O.A."/>
            <person name="Landesman E.O."/>
            <person name="Moiseenko K.V."/>
            <person name="Psurtseva N.V."/>
            <person name="Savinova O.S."/>
            <person name="Shakhova N.V."/>
            <person name="Tyazhelova T.V."/>
            <person name="Vasina D.V."/>
        </authorList>
    </citation>
    <scope>NUCLEOTIDE SEQUENCE [LARGE SCALE GENOMIC DNA]</scope>
    <source>
        <strain evidence="1 2">LE-BIN_3174</strain>
    </source>
</reference>
<protein>
    <submittedName>
        <fullName evidence="1">Uncharacterized protein</fullName>
    </submittedName>
</protein>